<accession>A0A3N0E8C4</accession>
<evidence type="ECO:0000313" key="3">
    <source>
        <dbReference type="Proteomes" id="UP000267469"/>
    </source>
</evidence>
<dbReference type="SUPFAM" id="SSF63829">
    <property type="entry name" value="Calcium-dependent phosphotriesterase"/>
    <property type="match status" value="1"/>
</dbReference>
<evidence type="ECO:0000256" key="1">
    <source>
        <dbReference type="SAM" id="SignalP"/>
    </source>
</evidence>
<dbReference type="EMBL" id="RJTM01000099">
    <property type="protein sequence ID" value="RNL84105.1"/>
    <property type="molecule type" value="Genomic_DNA"/>
</dbReference>
<name>A0A3N0E8C4_SINP1</name>
<dbReference type="OrthoDB" id="646668at2"/>
<evidence type="ECO:0000313" key="2">
    <source>
        <dbReference type="EMBL" id="RNL84105.1"/>
    </source>
</evidence>
<reference evidence="2 3" key="1">
    <citation type="submission" date="2018-10" db="EMBL/GenBank/DDBJ databases">
        <title>Sinomicrobium pectinilyticum sp. nov., a pectinase-producing bacterium isolated from alkaline and saline soil, and emended description of the genus Sinomicrobium.</title>
        <authorList>
            <person name="Cheng B."/>
            <person name="Li C."/>
            <person name="Lai Q."/>
            <person name="Du M."/>
            <person name="Shao Z."/>
            <person name="Xu P."/>
            <person name="Yang C."/>
        </authorList>
    </citation>
    <scope>NUCLEOTIDE SEQUENCE [LARGE SCALE GENOMIC DNA]</scope>
    <source>
        <strain evidence="2 3">5DNS001</strain>
    </source>
</reference>
<proteinExistence type="predicted"/>
<keyword evidence="3" id="KW-1185">Reference proteome</keyword>
<protein>
    <recommendedName>
        <fullName evidence="4">PKD domain-containing protein</fullName>
    </recommendedName>
</protein>
<comment type="caution">
    <text evidence="2">The sequence shown here is derived from an EMBL/GenBank/DDBJ whole genome shotgun (WGS) entry which is preliminary data.</text>
</comment>
<organism evidence="2 3">
    <name type="scientific">Sinomicrobium pectinilyticum</name>
    <dbReference type="NCBI Taxonomy" id="1084421"/>
    <lineage>
        <taxon>Bacteria</taxon>
        <taxon>Pseudomonadati</taxon>
        <taxon>Bacteroidota</taxon>
        <taxon>Flavobacteriia</taxon>
        <taxon>Flavobacteriales</taxon>
        <taxon>Flavobacteriaceae</taxon>
        <taxon>Sinomicrobium</taxon>
    </lineage>
</organism>
<feature type="chain" id="PRO_5018332098" description="PKD domain-containing protein" evidence="1">
    <location>
        <begin position="24"/>
        <end position="474"/>
    </location>
</feature>
<keyword evidence="1" id="KW-0732">Signal</keyword>
<dbReference type="RefSeq" id="WP_123216695.1">
    <property type="nucleotide sequence ID" value="NZ_RJTM01000099.1"/>
</dbReference>
<evidence type="ECO:0008006" key="4">
    <source>
        <dbReference type="Google" id="ProtNLM"/>
    </source>
</evidence>
<dbReference type="PROSITE" id="PS51257">
    <property type="entry name" value="PROKAR_LIPOPROTEIN"/>
    <property type="match status" value="1"/>
</dbReference>
<gene>
    <name evidence="2" type="ORF">ED312_14275</name>
</gene>
<dbReference type="AlphaFoldDB" id="A0A3N0E8C4"/>
<dbReference type="Proteomes" id="UP000267469">
    <property type="component" value="Unassembled WGS sequence"/>
</dbReference>
<feature type="signal peptide" evidence="1">
    <location>
        <begin position="1"/>
        <end position="23"/>
    </location>
</feature>
<sequence>MKLFRYTLSVLLLTGLLFTSCQNNDYELGEKLSKSDIHFEVIQDFDADAGGNTVILINNTPETVSIWDYGTGRSNRAIDTVRYAFKGEYTIKFSASTAGGVVEMDPVNITVKDDNLNYVSDPLWNALSGGVGKSKTWYLDLDADGVSKYFDGPQYFYGTDNGWLAEGGSWDGGDTGCYAEDGDCWNWNPDWAGNQWLAPAGDYGSITFSLDGGPFVTAEHLMIPSRGTESGTYFLDQNAKTLNLIDVAILHQESNESCVDNWGSIRIFSLTEETMQLGVLRKASCDGAAYLVYNFISKEYSDNWQPEETIPEPDEGFDPSFAPGELLGMLTGGAGSGRTWTVDADGNPIDWIAGGNGWTESWESSYDWGWNDSWNAAVHGAWIRFDQFGGTLNYTRYQNNVQTTGTFSINEETNEVTLEGETLLQNPDSELNSTASVITVVKAYGDEFTEKGIWFGTSYDESKDEWFAFHYVIP</sequence>